<evidence type="ECO:0000256" key="3">
    <source>
        <dbReference type="ARBA" id="ARBA00022723"/>
    </source>
</evidence>
<reference evidence="8 9" key="1">
    <citation type="submission" date="2021-11" db="EMBL/GenBank/DDBJ databases">
        <title>Genomic of Niabella pedocola.</title>
        <authorList>
            <person name="Wu T."/>
        </authorList>
    </citation>
    <scope>NUCLEOTIDE SEQUENCE [LARGE SCALE GENOMIC DNA]</scope>
    <source>
        <strain evidence="8 9">JCM 31011</strain>
    </source>
</reference>
<dbReference type="InterPro" id="IPR035874">
    <property type="entry name" value="IDS"/>
</dbReference>
<comment type="caution">
    <text evidence="8">The sequence shown here is derived from an EMBL/GenBank/DDBJ whole genome shotgun (WGS) entry which is preliminary data.</text>
</comment>
<sequence length="497" mass="55472">MQRIRSVFFYILLLLLIPVSTTGQRKPAAPSYNILFIAVDDLRPELGAYGKSYMHTPHIDQLARTGRVFLNHYVNVPTCGASRYALLTGRLPQTPAALANEAFETFTAGEPRKAQPESFAALFRRNGYTTVGIGKISHAPDGKVYGYNAPVSDKWELPNSWDAFYMDAGKWGTGWNAFFGYAGGTNRQGMKNEVFPYEEKDVPDTAYPDGLTARLAVQQLSALKKQGKPFLLAVGFFKPHLPFTAPKKYWDLYEEAALPLSASPAIPADVNGKSLHNSNEFNQYKMGIEKPSLKTPVSDAYARKLRHAYFAAVSYVDAQVGQVLDALVETGLDKNTIVVLWGDHGWHLGDERVWGKHTLSEYSLRSPLIIRVPGMPAAGSSSGRIVQSVDIYPTLLELAKLAPADTLDGKSLYPALMRRLGKPEPSVAYSYFNRGISIRTGRYRLTKYYRKEMPVIELYDYSADPNETRNQAAQQPSVVKQLLPLIENKKTSIQQYW</sequence>
<keyword evidence="3" id="KW-0479">Metal-binding</keyword>
<dbReference type="Pfam" id="PF00884">
    <property type="entry name" value="Sulfatase"/>
    <property type="match status" value="1"/>
</dbReference>
<evidence type="ECO:0000256" key="4">
    <source>
        <dbReference type="ARBA" id="ARBA00022729"/>
    </source>
</evidence>
<dbReference type="InterPro" id="IPR000917">
    <property type="entry name" value="Sulfatase_N"/>
</dbReference>
<proteinExistence type="inferred from homology"/>
<evidence type="ECO:0000256" key="5">
    <source>
        <dbReference type="ARBA" id="ARBA00022801"/>
    </source>
</evidence>
<dbReference type="InterPro" id="IPR017850">
    <property type="entry name" value="Alkaline_phosphatase_core_sf"/>
</dbReference>
<accession>A0ABS8PZB9</accession>
<dbReference type="PANTHER" id="PTHR45953">
    <property type="entry name" value="IDURONATE 2-SULFATASE"/>
    <property type="match status" value="1"/>
</dbReference>
<dbReference type="EMBL" id="JAJNEC010000007">
    <property type="protein sequence ID" value="MCD2425642.1"/>
    <property type="molecule type" value="Genomic_DNA"/>
</dbReference>
<dbReference type="RefSeq" id="WP_231008188.1">
    <property type="nucleotide sequence ID" value="NZ_JAJNEC010000007.1"/>
</dbReference>
<keyword evidence="9" id="KW-1185">Reference proteome</keyword>
<organism evidence="8 9">
    <name type="scientific">Niabella pedocola</name>
    <dbReference type="NCBI Taxonomy" id="1752077"/>
    <lineage>
        <taxon>Bacteria</taxon>
        <taxon>Pseudomonadati</taxon>
        <taxon>Bacteroidota</taxon>
        <taxon>Chitinophagia</taxon>
        <taxon>Chitinophagales</taxon>
        <taxon>Chitinophagaceae</taxon>
        <taxon>Niabella</taxon>
    </lineage>
</organism>
<evidence type="ECO:0000256" key="6">
    <source>
        <dbReference type="ARBA" id="ARBA00022837"/>
    </source>
</evidence>
<evidence type="ECO:0000313" key="8">
    <source>
        <dbReference type="EMBL" id="MCD2425642.1"/>
    </source>
</evidence>
<dbReference type="PANTHER" id="PTHR45953:SF1">
    <property type="entry name" value="IDURONATE 2-SULFATASE"/>
    <property type="match status" value="1"/>
</dbReference>
<dbReference type="Gene3D" id="3.40.720.10">
    <property type="entry name" value="Alkaline Phosphatase, subunit A"/>
    <property type="match status" value="1"/>
</dbReference>
<comment type="similarity">
    <text evidence="2">Belongs to the sulfatase family.</text>
</comment>
<feature type="domain" description="Sulfatase N-terminal" evidence="7">
    <location>
        <begin position="33"/>
        <end position="400"/>
    </location>
</feature>
<keyword evidence="5" id="KW-0378">Hydrolase</keyword>
<protein>
    <submittedName>
        <fullName evidence="8">Sulfatase</fullName>
    </submittedName>
</protein>
<evidence type="ECO:0000256" key="1">
    <source>
        <dbReference type="ARBA" id="ARBA00001913"/>
    </source>
</evidence>
<dbReference type="CDD" id="cd16030">
    <property type="entry name" value="iduronate-2-sulfatase"/>
    <property type="match status" value="1"/>
</dbReference>
<evidence type="ECO:0000256" key="2">
    <source>
        <dbReference type="ARBA" id="ARBA00008779"/>
    </source>
</evidence>
<evidence type="ECO:0000259" key="7">
    <source>
        <dbReference type="Pfam" id="PF00884"/>
    </source>
</evidence>
<keyword evidence="6" id="KW-0106">Calcium</keyword>
<name>A0ABS8PZB9_9BACT</name>
<comment type="cofactor">
    <cofactor evidence="1">
        <name>Ca(2+)</name>
        <dbReference type="ChEBI" id="CHEBI:29108"/>
    </cofactor>
</comment>
<dbReference type="SUPFAM" id="SSF53649">
    <property type="entry name" value="Alkaline phosphatase-like"/>
    <property type="match status" value="1"/>
</dbReference>
<keyword evidence="4" id="KW-0732">Signal</keyword>
<gene>
    <name evidence="8" type="ORF">LQ567_22855</name>
</gene>
<dbReference type="Proteomes" id="UP001199816">
    <property type="component" value="Unassembled WGS sequence"/>
</dbReference>
<evidence type="ECO:0000313" key="9">
    <source>
        <dbReference type="Proteomes" id="UP001199816"/>
    </source>
</evidence>